<evidence type="ECO:0008006" key="3">
    <source>
        <dbReference type="Google" id="ProtNLM"/>
    </source>
</evidence>
<dbReference type="Proteomes" id="UP000324758">
    <property type="component" value="Unassembled WGS sequence"/>
</dbReference>
<evidence type="ECO:0000313" key="1">
    <source>
        <dbReference type="EMBL" id="TYL92397.1"/>
    </source>
</evidence>
<organism evidence="1 2">
    <name type="scientific">Bradyrhizobium rifense</name>
    <dbReference type="NCBI Taxonomy" id="515499"/>
    <lineage>
        <taxon>Bacteria</taxon>
        <taxon>Pseudomonadati</taxon>
        <taxon>Pseudomonadota</taxon>
        <taxon>Alphaproteobacteria</taxon>
        <taxon>Hyphomicrobiales</taxon>
        <taxon>Nitrobacteraceae</taxon>
        <taxon>Bradyrhizobium</taxon>
    </lineage>
</organism>
<dbReference type="EMBL" id="VSSS01000038">
    <property type="protein sequence ID" value="TYL92397.1"/>
    <property type="molecule type" value="Genomic_DNA"/>
</dbReference>
<sequence length="228" mass="25593">MRNPISPLEVSRFLHRHEQAAFQKGIKVSIGFDFHEYVAITEATPTKGKTSPVFRPNRSPIKPDEGYWVVGFDNDNEVALVAAARLYNLHHSNLAEHLQSLRFFYADPTKHAHPQDSCICKAPSAGTITGKVAYHGDFWVRRDFRGQGMAAVTTGILLGASLAMWAPDFTCALAGKWTVDKQVYDCPHCEPGGSILRLVAEGIQDDDWLFWRTGEEMIRQIDRHNRSA</sequence>
<gene>
    <name evidence="1" type="ORF">FXB40_25235</name>
</gene>
<keyword evidence="2" id="KW-1185">Reference proteome</keyword>
<reference evidence="1 2" key="1">
    <citation type="submission" date="2019-08" db="EMBL/GenBank/DDBJ databases">
        <title>Bradyrhizobium hipponensis sp. nov., a rhizobium isolated from a Lupinus angustifolius root nodule in Tunisia.</title>
        <authorList>
            <person name="Off K."/>
            <person name="Rejili M."/>
            <person name="Mars M."/>
            <person name="Brachmann A."/>
            <person name="Marin M."/>
        </authorList>
    </citation>
    <scope>NUCLEOTIDE SEQUENCE [LARGE SCALE GENOMIC DNA]</scope>
    <source>
        <strain evidence="1 2">CTAW71</strain>
    </source>
</reference>
<proteinExistence type="predicted"/>
<dbReference type="RefSeq" id="WP_148774864.1">
    <property type="nucleotide sequence ID" value="NZ_VSSS01000038.1"/>
</dbReference>
<dbReference type="OrthoDB" id="8068570at2"/>
<accession>A0A5D3K995</accession>
<comment type="caution">
    <text evidence="1">The sequence shown here is derived from an EMBL/GenBank/DDBJ whole genome shotgun (WGS) entry which is preliminary data.</text>
</comment>
<evidence type="ECO:0000313" key="2">
    <source>
        <dbReference type="Proteomes" id="UP000324758"/>
    </source>
</evidence>
<name>A0A5D3K995_9BRAD</name>
<protein>
    <recommendedName>
        <fullName evidence="3">GNAT family N-acetyltransferase</fullName>
    </recommendedName>
</protein>
<dbReference type="AlphaFoldDB" id="A0A5D3K995"/>